<proteinExistence type="predicted"/>
<feature type="compositionally biased region" description="Basic and acidic residues" evidence="1">
    <location>
        <begin position="294"/>
        <end position="308"/>
    </location>
</feature>
<dbReference type="InterPro" id="IPR016913">
    <property type="entry name" value="UCP029215"/>
</dbReference>
<dbReference type="Pfam" id="PF09979">
    <property type="entry name" value="DUF2213"/>
    <property type="match status" value="1"/>
</dbReference>
<dbReference type="OrthoDB" id="3420at10239"/>
<evidence type="ECO:0000256" key="1">
    <source>
        <dbReference type="SAM" id="MobiDB-lite"/>
    </source>
</evidence>
<feature type="compositionally biased region" description="Basic and acidic residues" evidence="1">
    <location>
        <begin position="322"/>
        <end position="356"/>
    </location>
</feature>
<organism evidence="2 3">
    <name type="scientific">Acinetobacter phage AB1</name>
    <dbReference type="NCBI Taxonomy" id="889876"/>
    <lineage>
        <taxon>Viruses</taxon>
        <taxon>Duplodnaviria</taxon>
        <taxon>Heunggongvirae</taxon>
        <taxon>Uroviricota</taxon>
        <taxon>Caudoviricetes</taxon>
        <taxon>Obolenskvirus</taxon>
        <taxon>Obolenskvirus AB1</taxon>
    </lineage>
</organism>
<dbReference type="EMBL" id="HM368260">
    <property type="protein sequence ID" value="ADO14388.1"/>
    <property type="molecule type" value="Genomic_DNA"/>
</dbReference>
<protein>
    <submittedName>
        <fullName evidence="2">AB1gp17</fullName>
    </submittedName>
</protein>
<evidence type="ECO:0000313" key="2">
    <source>
        <dbReference type="EMBL" id="ADO14388.1"/>
    </source>
</evidence>
<keyword evidence="3" id="KW-1185">Reference proteome</keyword>
<reference evidence="2 3" key="1">
    <citation type="journal article" date="2012" name="Gene">
        <title>Bioinformatic analysis of the Acinetobacter baumannii phage AB1 genome.</title>
        <authorList>
            <person name="Li P."/>
            <person name="Chen B."/>
            <person name="Song Z."/>
            <person name="Song Y."/>
            <person name="Yang Y."/>
            <person name="Ma P."/>
            <person name="Wang H."/>
            <person name="Ying J."/>
            <person name="Ren P."/>
            <person name="Yang L."/>
            <person name="Gao G."/>
            <person name="Jin S."/>
            <person name="Bao Q."/>
            <person name="Yang H."/>
        </authorList>
    </citation>
    <scope>NUCLEOTIDE SEQUENCE [LARGE SCALE GENOMIC DNA]</scope>
    <source>
        <strain evidence="2">AB1</strain>
    </source>
</reference>
<accession>E2GLV5</accession>
<name>E2GLV5_9CAUD</name>
<gene>
    <name evidence="2" type="ORF">AB1-17</name>
</gene>
<evidence type="ECO:0000313" key="3">
    <source>
        <dbReference type="Proteomes" id="UP000007045"/>
    </source>
</evidence>
<sequence length="457" mass="50637">MPLLKGSSQDVIHKNIRELIDSGKPKDQAIAIAYKEAGMANDTDFDKLEELFDQWLEEEKKEPEHAMDKSARSYDRNGHLIVDKTIITKAAVNPYLGSSIPRWKELGLDPNKEYMLLRDPEELRKSLDTFKGLQLLKRHIPVDASQPEKESTIGSIGTDITMDDEGRVWSSLRVFDQEGIDYIESKALGELSAGYAYDAVMKSGTFNGVPYDGIMTNIHGNHVAIVERGRIGSDAIIADSIEGQLMAKKIVLKDGGVSKSRDFLKSLGMDSASDEDVKKMLTFAHDISKLALDEDDKKAEDEDDKKAEDEDDVEIVEDSDDDKQTQADKDNESEAMRLKAREKREEKDRDEDKKQAQDSAIAMDEVEKRVMARVNGIHKAAREVEPLVGVIALDGFNSDHEVYAYALKQKGVDTTGINTAGLAALVKTHKTPAVAMDSAPKAGKLSETTLKALRGLK</sequence>
<feature type="compositionally biased region" description="Acidic residues" evidence="1">
    <location>
        <begin position="309"/>
        <end position="321"/>
    </location>
</feature>
<feature type="region of interest" description="Disordered" evidence="1">
    <location>
        <begin position="294"/>
        <end position="361"/>
    </location>
</feature>
<dbReference type="Proteomes" id="UP000007045">
    <property type="component" value="Segment"/>
</dbReference>